<reference evidence="4 5" key="1">
    <citation type="submission" date="2017-04" db="EMBL/GenBank/DDBJ databases">
        <authorList>
            <person name="Afonso C.L."/>
            <person name="Miller P.J."/>
            <person name="Scott M.A."/>
            <person name="Spackman E."/>
            <person name="Goraichik I."/>
            <person name="Dimitrov K.M."/>
            <person name="Suarez D.L."/>
            <person name="Swayne D.E."/>
        </authorList>
    </citation>
    <scope>NUCLEOTIDE SEQUENCE [LARGE SCALE GENOMIC DNA]</scope>
    <source>
        <strain evidence="4 5">DSM 26133</strain>
    </source>
</reference>
<evidence type="ECO:0000313" key="5">
    <source>
        <dbReference type="Proteomes" id="UP000192472"/>
    </source>
</evidence>
<dbReference type="InterPro" id="IPR036291">
    <property type="entry name" value="NAD(P)-bd_dom_sf"/>
</dbReference>
<sequence length="250" mass="27025">MKKIAFITGATSGIGEAIAKMLASDYALIICGRRVERLEKLADALRAKTDVYALTFDVSDSKTVNTAIDSLPSQWQDIQILVNNAGNAHGRAPIHEGDLADWDAMIDSNLKGLLYVTRAITPGMVKKKSGDIINIGSIAGKEVYPDGNVYCASKFGVDAAIKGMRIDLNPYGIRVVGIHPGLVETEFSVVRFKGDKDKSESVYKGITPLYANDIAETVKFVVDRPPHVTIADITIFPTAQASSTIVNRQL</sequence>
<keyword evidence="5" id="KW-1185">Reference proteome</keyword>
<organism evidence="4 5">
    <name type="scientific">Reichenbachiella faecimaris</name>
    <dbReference type="NCBI Taxonomy" id="692418"/>
    <lineage>
        <taxon>Bacteria</taxon>
        <taxon>Pseudomonadati</taxon>
        <taxon>Bacteroidota</taxon>
        <taxon>Cytophagia</taxon>
        <taxon>Cytophagales</taxon>
        <taxon>Reichenbachiellaceae</taxon>
        <taxon>Reichenbachiella</taxon>
    </lineage>
</organism>
<gene>
    <name evidence="4" type="ORF">SAMN04488029_2720</name>
</gene>
<dbReference type="STRING" id="692418.SAMN04488029_2720"/>
<protein>
    <submittedName>
        <fullName evidence="4">NADP-dependent 3-hydroxy acid dehydrogenase YdfG</fullName>
    </submittedName>
</protein>
<dbReference type="FunFam" id="3.40.50.720:FF:000047">
    <property type="entry name" value="NADP-dependent L-serine/L-allo-threonine dehydrogenase"/>
    <property type="match status" value="1"/>
</dbReference>
<dbReference type="Proteomes" id="UP000192472">
    <property type="component" value="Unassembled WGS sequence"/>
</dbReference>
<dbReference type="PRINTS" id="PR00080">
    <property type="entry name" value="SDRFAMILY"/>
</dbReference>
<dbReference type="GO" id="GO:0016616">
    <property type="term" value="F:oxidoreductase activity, acting on the CH-OH group of donors, NAD or NADP as acceptor"/>
    <property type="evidence" value="ECO:0007669"/>
    <property type="project" value="UniProtKB-ARBA"/>
</dbReference>
<dbReference type="EMBL" id="FWYF01000003">
    <property type="protein sequence ID" value="SMD36101.1"/>
    <property type="molecule type" value="Genomic_DNA"/>
</dbReference>
<evidence type="ECO:0000256" key="2">
    <source>
        <dbReference type="ARBA" id="ARBA00023002"/>
    </source>
</evidence>
<dbReference type="RefSeq" id="WP_084373385.1">
    <property type="nucleotide sequence ID" value="NZ_FWYF01000003.1"/>
</dbReference>
<accession>A0A1W2GHQ4</accession>
<dbReference type="Pfam" id="PF00106">
    <property type="entry name" value="adh_short"/>
    <property type="match status" value="1"/>
</dbReference>
<evidence type="ECO:0000313" key="4">
    <source>
        <dbReference type="EMBL" id="SMD36101.1"/>
    </source>
</evidence>
<dbReference type="OrthoDB" id="9775296at2"/>
<keyword evidence="2" id="KW-0560">Oxidoreductase</keyword>
<proteinExistence type="inferred from homology"/>
<dbReference type="InterPro" id="IPR002347">
    <property type="entry name" value="SDR_fam"/>
</dbReference>
<dbReference type="PRINTS" id="PR00081">
    <property type="entry name" value="GDHRDH"/>
</dbReference>
<name>A0A1W2GHQ4_REIFA</name>
<dbReference type="AlphaFoldDB" id="A0A1W2GHQ4"/>
<dbReference type="SUPFAM" id="SSF51735">
    <property type="entry name" value="NAD(P)-binding Rossmann-fold domains"/>
    <property type="match status" value="1"/>
</dbReference>
<dbReference type="Gene3D" id="3.40.50.720">
    <property type="entry name" value="NAD(P)-binding Rossmann-like Domain"/>
    <property type="match status" value="1"/>
</dbReference>
<dbReference type="PANTHER" id="PTHR42901">
    <property type="entry name" value="ALCOHOL DEHYDROGENASE"/>
    <property type="match status" value="1"/>
</dbReference>
<evidence type="ECO:0000256" key="3">
    <source>
        <dbReference type="RuleBase" id="RU000363"/>
    </source>
</evidence>
<evidence type="ECO:0000256" key="1">
    <source>
        <dbReference type="ARBA" id="ARBA00006484"/>
    </source>
</evidence>
<comment type="similarity">
    <text evidence="1 3">Belongs to the short-chain dehydrogenases/reductases (SDR) family.</text>
</comment>
<dbReference type="PANTHER" id="PTHR42901:SF1">
    <property type="entry name" value="ALCOHOL DEHYDROGENASE"/>
    <property type="match status" value="1"/>
</dbReference>